<dbReference type="OrthoDB" id="9790785at2"/>
<dbReference type="PATRIC" id="fig|685782.3.peg.1255"/>
<gene>
    <name evidence="3" type="ORF">BARRO_30204</name>
    <name evidence="4" type="ORF">O99_01199</name>
</gene>
<dbReference type="HOGENOM" id="CLU_010194_2_10_5"/>
<reference evidence="3" key="1">
    <citation type="journal article" date="2011" name="PLoS Genet.">
        <title>Parallel evolution of a type IV secretion system in radiating lineages of the host-restricted bacterial pathogen Bartonella.</title>
        <authorList>
            <person name="Engel P."/>
            <person name="Salzburger W."/>
            <person name="Liesch M."/>
            <person name="Chang C.C."/>
            <person name="Maruyama S."/>
            <person name="Lanz C."/>
            <person name="Calteau A."/>
            <person name="Lajus A."/>
            <person name="Medigue C."/>
            <person name="Schuster S.C."/>
            <person name="Dehio C."/>
        </authorList>
    </citation>
    <scope>NUCLEOTIDE SEQUENCE</scope>
    <source>
        <strain evidence="3">ATCC BAA-1498</strain>
    </source>
</reference>
<evidence type="ECO:0000313" key="3">
    <source>
        <dbReference type="EMBL" id="CBI77623.1"/>
    </source>
</evidence>
<dbReference type="Pfam" id="PF00106">
    <property type="entry name" value="adh_short"/>
    <property type="match status" value="1"/>
</dbReference>
<dbReference type="EMBL" id="FN645457">
    <property type="protein sequence ID" value="CBI77623.1"/>
    <property type="molecule type" value="Genomic_DNA"/>
</dbReference>
<proteinExistence type="inferred from homology"/>
<dbReference type="eggNOG" id="COG1028">
    <property type="taxonomic scope" value="Bacteria"/>
</dbReference>
<dbReference type="AlphaFoldDB" id="E6YL85"/>
<evidence type="ECO:0000313" key="4">
    <source>
        <dbReference type="EMBL" id="KEC54318.1"/>
    </source>
</evidence>
<keyword evidence="5" id="KW-1185">Reference proteome</keyword>
<dbReference type="Gene3D" id="3.40.50.720">
    <property type="entry name" value="NAD(P)-binding Rossmann-like Domain"/>
    <property type="match status" value="1"/>
</dbReference>
<evidence type="ECO:0000256" key="2">
    <source>
        <dbReference type="ARBA" id="ARBA00023002"/>
    </source>
</evidence>
<organism evidence="3">
    <name type="scientific">Bartonella rochalimae ATCC BAA-1498</name>
    <dbReference type="NCBI Taxonomy" id="685782"/>
    <lineage>
        <taxon>Bacteria</taxon>
        <taxon>Pseudomonadati</taxon>
        <taxon>Pseudomonadota</taxon>
        <taxon>Alphaproteobacteria</taxon>
        <taxon>Hyphomicrobiales</taxon>
        <taxon>Bartonellaceae</taxon>
        <taxon>Bartonella</taxon>
    </lineage>
</organism>
<evidence type="ECO:0000313" key="5">
    <source>
        <dbReference type="Proteomes" id="UP000027336"/>
    </source>
</evidence>
<reference evidence="4 5" key="2">
    <citation type="submission" date="2012-04" db="EMBL/GenBank/DDBJ databases">
        <title>The Genome Sequence of Bartonella rochalimae BMGH.</title>
        <authorList>
            <consortium name="The Broad Institute Genome Sequencing Platform"/>
            <consortium name="The Broad Institute Genome Sequencing Center for Infectious Disease"/>
            <person name="Feldgarden M."/>
            <person name="Kirby J."/>
            <person name="Kosoy M."/>
            <person name="Birtles R."/>
            <person name="Probert W.S."/>
            <person name="Chiaraviglio L."/>
            <person name="Walker B."/>
            <person name="Young S.K."/>
            <person name="Zeng Q."/>
            <person name="Gargeya S."/>
            <person name="Fitzgerald M."/>
            <person name="Haas B."/>
            <person name="Abouelleil A."/>
            <person name="Alvarado L."/>
            <person name="Arachchi H.M."/>
            <person name="Berlin A.M."/>
            <person name="Chapman S.B."/>
            <person name="Goldberg J."/>
            <person name="Griggs A."/>
            <person name="Gujja S."/>
            <person name="Hansen M."/>
            <person name="Howarth C."/>
            <person name="Imamovic A."/>
            <person name="Larimer J."/>
            <person name="McCowen C."/>
            <person name="Montmayeur A."/>
            <person name="Murphy C."/>
            <person name="Neiman D."/>
            <person name="Pearson M."/>
            <person name="Priest M."/>
            <person name="Roberts A."/>
            <person name="Saif S."/>
            <person name="Shea T."/>
            <person name="Sisk P."/>
            <person name="Sykes S."/>
            <person name="Wortman J."/>
            <person name="Nusbaum C."/>
            <person name="Birren B."/>
        </authorList>
    </citation>
    <scope>NUCLEOTIDE SEQUENCE [LARGE SCALE GENOMIC DNA]</scope>
    <source>
        <strain evidence="4 5">ATCC BAA-1498</strain>
    </source>
</reference>
<dbReference type="PRINTS" id="PR00081">
    <property type="entry name" value="GDHRDH"/>
</dbReference>
<dbReference type="EMBL" id="AHPK01000018">
    <property type="protein sequence ID" value="KEC54318.1"/>
    <property type="molecule type" value="Genomic_DNA"/>
</dbReference>
<dbReference type="CDD" id="cd05233">
    <property type="entry name" value="SDR_c"/>
    <property type="match status" value="1"/>
</dbReference>
<protein>
    <submittedName>
        <fullName evidence="3">Oxidoreductase, short-chain dehydrogenase/reductase family</fullName>
        <ecNumber evidence="3">1.-.-.-</ecNumber>
    </submittedName>
</protein>
<dbReference type="PANTHER" id="PTHR42901">
    <property type="entry name" value="ALCOHOL DEHYDROGENASE"/>
    <property type="match status" value="1"/>
</dbReference>
<sequence>MIKSDFDLTGCVALVTGASKGIGYHLALELAKRGAHIIALARTISGLKTLNNEIKKKGGSATLVSLDLHNMEAIDELNVSIDECWKWKKLDILVANAAILGTLSPIAHIENAMFEDILQINLTSQWRLMKAVEPLLLKSNAGRAILLSSSVAHCARASWGPYAASKAALELLARCWAEELKHTSIKVNCVNPGATRTTMRAQALPDEDPQTLPSPQEVAAEIVYLSSPHLKETGKLFDVRKKRFMNYHIPD</sequence>
<dbReference type="Proteomes" id="UP000027336">
    <property type="component" value="Unassembled WGS sequence"/>
</dbReference>
<keyword evidence="2 3" id="KW-0560">Oxidoreductase</keyword>
<dbReference type="RefSeq" id="WP_035007244.1">
    <property type="nucleotide sequence ID" value="NZ_KL407338.1"/>
</dbReference>
<dbReference type="PANTHER" id="PTHR42901:SF1">
    <property type="entry name" value="ALCOHOL DEHYDROGENASE"/>
    <property type="match status" value="1"/>
</dbReference>
<dbReference type="PROSITE" id="PS00061">
    <property type="entry name" value="ADH_SHORT"/>
    <property type="match status" value="1"/>
</dbReference>
<dbReference type="SUPFAM" id="SSF51735">
    <property type="entry name" value="NAD(P)-binding Rossmann-fold domains"/>
    <property type="match status" value="1"/>
</dbReference>
<accession>E6YL85</accession>
<dbReference type="InterPro" id="IPR020904">
    <property type="entry name" value="Sc_DH/Rdtase_CS"/>
</dbReference>
<dbReference type="GO" id="GO:0016491">
    <property type="term" value="F:oxidoreductase activity"/>
    <property type="evidence" value="ECO:0007669"/>
    <property type="project" value="UniProtKB-KW"/>
</dbReference>
<dbReference type="InterPro" id="IPR002347">
    <property type="entry name" value="SDR_fam"/>
</dbReference>
<comment type="similarity">
    <text evidence="1">Belongs to the short-chain dehydrogenases/reductases (SDR) family.</text>
</comment>
<evidence type="ECO:0000256" key="1">
    <source>
        <dbReference type="ARBA" id="ARBA00006484"/>
    </source>
</evidence>
<dbReference type="InterPro" id="IPR036291">
    <property type="entry name" value="NAD(P)-bd_dom_sf"/>
</dbReference>
<name>E6YL85_9HYPH</name>
<dbReference type="EC" id="1.-.-.-" evidence="3"/>